<accession>A0A6A5YGI7</accession>
<dbReference type="EMBL" id="ML977367">
    <property type="protein sequence ID" value="KAF2106040.1"/>
    <property type="molecule type" value="Genomic_DNA"/>
</dbReference>
<dbReference type="Proteomes" id="UP000799770">
    <property type="component" value="Unassembled WGS sequence"/>
</dbReference>
<protein>
    <submittedName>
        <fullName evidence="1">Uncharacterized protein</fullName>
    </submittedName>
</protein>
<name>A0A6A5YGI7_9PLEO</name>
<gene>
    <name evidence="1" type="ORF">BDV96DRAFT_607697</name>
</gene>
<keyword evidence="2" id="KW-1185">Reference proteome</keyword>
<sequence length="314" mass="35300">MPKSKSPPRSAQVLTPYFLSTSSSNCTAKNPWYEENNKSYIQGLTGFRKPGSTGSGGLSHPLSEVRTSSIEAAITRDHRFLILGDRQTSVSNLHADSHYTVCALLGKFQSYTEDHLMTTRRWLPKGSSTPTSAPAELLEIGWPSFICIFSRTLSTTQTHGSMRSMQFQLGQGPLEFKEELLLAEYVNVREHSLLHDSAFVPWKEGHVGESEDDKLLKCAFTRQTYGKTYGGLERHSHRRLAYPAKGNSCDNGMLVGSFFQRSTTHQNDPGRRYSSSKSSWDLFGPLGSHVLKTRNRKGSEIRRFLDFYIFDDSV</sequence>
<dbReference type="AlphaFoldDB" id="A0A6A5YGI7"/>
<evidence type="ECO:0000313" key="2">
    <source>
        <dbReference type="Proteomes" id="UP000799770"/>
    </source>
</evidence>
<proteinExistence type="predicted"/>
<reference evidence="1" key="1">
    <citation type="journal article" date="2020" name="Stud. Mycol.">
        <title>101 Dothideomycetes genomes: a test case for predicting lifestyles and emergence of pathogens.</title>
        <authorList>
            <person name="Haridas S."/>
            <person name="Albert R."/>
            <person name="Binder M."/>
            <person name="Bloem J."/>
            <person name="Labutti K."/>
            <person name="Salamov A."/>
            <person name="Andreopoulos B."/>
            <person name="Baker S."/>
            <person name="Barry K."/>
            <person name="Bills G."/>
            <person name="Bluhm B."/>
            <person name="Cannon C."/>
            <person name="Castanera R."/>
            <person name="Culley D."/>
            <person name="Daum C."/>
            <person name="Ezra D."/>
            <person name="Gonzalez J."/>
            <person name="Henrissat B."/>
            <person name="Kuo A."/>
            <person name="Liang C."/>
            <person name="Lipzen A."/>
            <person name="Lutzoni F."/>
            <person name="Magnuson J."/>
            <person name="Mondo S."/>
            <person name="Nolan M."/>
            <person name="Ohm R."/>
            <person name="Pangilinan J."/>
            <person name="Park H.-J."/>
            <person name="Ramirez L."/>
            <person name="Alfaro M."/>
            <person name="Sun H."/>
            <person name="Tritt A."/>
            <person name="Yoshinaga Y."/>
            <person name="Zwiers L.-H."/>
            <person name="Turgeon B."/>
            <person name="Goodwin S."/>
            <person name="Spatafora J."/>
            <person name="Crous P."/>
            <person name="Grigoriev I."/>
        </authorList>
    </citation>
    <scope>NUCLEOTIDE SEQUENCE</scope>
    <source>
        <strain evidence="1">CBS 627.86</strain>
    </source>
</reference>
<organism evidence="1 2">
    <name type="scientific">Lophiotrema nucula</name>
    <dbReference type="NCBI Taxonomy" id="690887"/>
    <lineage>
        <taxon>Eukaryota</taxon>
        <taxon>Fungi</taxon>
        <taxon>Dikarya</taxon>
        <taxon>Ascomycota</taxon>
        <taxon>Pezizomycotina</taxon>
        <taxon>Dothideomycetes</taxon>
        <taxon>Pleosporomycetidae</taxon>
        <taxon>Pleosporales</taxon>
        <taxon>Lophiotremataceae</taxon>
        <taxon>Lophiotrema</taxon>
    </lineage>
</organism>
<evidence type="ECO:0000313" key="1">
    <source>
        <dbReference type="EMBL" id="KAF2106040.1"/>
    </source>
</evidence>